<protein>
    <submittedName>
        <fullName evidence="3">Uncharacterized protein</fullName>
    </submittedName>
</protein>
<feature type="compositionally biased region" description="Polar residues" evidence="2">
    <location>
        <begin position="23"/>
        <end position="33"/>
    </location>
</feature>
<keyword evidence="4" id="KW-1185">Reference proteome</keyword>
<dbReference type="EMBL" id="JACGCM010000972">
    <property type="protein sequence ID" value="KAF6163596.1"/>
    <property type="molecule type" value="Genomic_DNA"/>
</dbReference>
<evidence type="ECO:0000256" key="2">
    <source>
        <dbReference type="SAM" id="MobiDB-lite"/>
    </source>
</evidence>
<name>A0A7J7N8X9_9MAGN</name>
<dbReference type="OrthoDB" id="2019763at2759"/>
<reference evidence="3 4" key="1">
    <citation type="journal article" date="2020" name="IScience">
        <title>Genome Sequencing of the Endangered Kingdonia uniflora (Circaeasteraceae, Ranunculales) Reveals Potential Mechanisms of Evolutionary Specialization.</title>
        <authorList>
            <person name="Sun Y."/>
            <person name="Deng T."/>
            <person name="Zhang A."/>
            <person name="Moore M.J."/>
            <person name="Landis J.B."/>
            <person name="Lin N."/>
            <person name="Zhang H."/>
            <person name="Zhang X."/>
            <person name="Huang J."/>
            <person name="Zhang X."/>
            <person name="Sun H."/>
            <person name="Wang H."/>
        </authorList>
    </citation>
    <scope>NUCLEOTIDE SEQUENCE [LARGE SCALE GENOMIC DNA]</scope>
    <source>
        <strain evidence="3">TB1705</strain>
        <tissue evidence="3">Leaf</tissue>
    </source>
</reference>
<feature type="coiled-coil region" evidence="1">
    <location>
        <begin position="122"/>
        <end position="168"/>
    </location>
</feature>
<evidence type="ECO:0000256" key="1">
    <source>
        <dbReference type="SAM" id="Coils"/>
    </source>
</evidence>
<proteinExistence type="predicted"/>
<feature type="compositionally biased region" description="Basic and acidic residues" evidence="2">
    <location>
        <begin position="1"/>
        <end position="18"/>
    </location>
</feature>
<accession>A0A7J7N8X9</accession>
<evidence type="ECO:0000313" key="3">
    <source>
        <dbReference type="EMBL" id="KAF6163596.1"/>
    </source>
</evidence>
<gene>
    <name evidence="3" type="ORF">GIB67_022161</name>
</gene>
<organism evidence="3 4">
    <name type="scientific">Kingdonia uniflora</name>
    <dbReference type="NCBI Taxonomy" id="39325"/>
    <lineage>
        <taxon>Eukaryota</taxon>
        <taxon>Viridiplantae</taxon>
        <taxon>Streptophyta</taxon>
        <taxon>Embryophyta</taxon>
        <taxon>Tracheophyta</taxon>
        <taxon>Spermatophyta</taxon>
        <taxon>Magnoliopsida</taxon>
        <taxon>Ranunculales</taxon>
        <taxon>Circaeasteraceae</taxon>
        <taxon>Kingdonia</taxon>
    </lineage>
</organism>
<feature type="coiled-coil region" evidence="1">
    <location>
        <begin position="217"/>
        <end position="273"/>
    </location>
</feature>
<sequence length="437" mass="48809">MTGVNEEKRQISGEEARAKTHGMGSSAQPNLTTNKIAQKFLKRQIKMALPASGTTVSGEVAQGKRRKVEPLGNSREKFIEGQSALMDDLKEVEEWARLVILHGKEDASQMVVRLVKGIWLGTEEQESELKKAKNELEKNLAQAKTDALKEVKQLKAAHAMAIEEEEAEVLRVVDGLDGVSPQSVLDNQGDDVELPEGGNEKVVSDLTHQVEEKDSGIKKRFEDLSEVAERVENLQRQVDALAVKALPAKNMEFQEMQRRCDDLNERVAQLKAKRDQAIAPARKAEARERSGGSKTLIKAPLVQRDVGEIRAKDFLVKRKDELLKDLPARKELNVELGVLLARVVELQTINLAESAQYIAKLKDDAIYHDRVDADIIAWKDTCTSLKVCLDRLKARFAKEVAPDVARSALLSVIVAYFIEEVKRLELERDTLLKTLSD</sequence>
<dbReference type="Proteomes" id="UP000541444">
    <property type="component" value="Unassembled WGS sequence"/>
</dbReference>
<evidence type="ECO:0000313" key="4">
    <source>
        <dbReference type="Proteomes" id="UP000541444"/>
    </source>
</evidence>
<keyword evidence="1" id="KW-0175">Coiled coil</keyword>
<comment type="caution">
    <text evidence="3">The sequence shown here is derived from an EMBL/GenBank/DDBJ whole genome shotgun (WGS) entry which is preliminary data.</text>
</comment>
<feature type="region of interest" description="Disordered" evidence="2">
    <location>
        <begin position="1"/>
        <end position="33"/>
    </location>
</feature>
<dbReference type="AlphaFoldDB" id="A0A7J7N8X9"/>